<evidence type="ECO:0000313" key="2">
    <source>
        <dbReference type="EMBL" id="KAK0738648.1"/>
    </source>
</evidence>
<comment type="caution">
    <text evidence="2">The sequence shown here is derived from an EMBL/GenBank/DDBJ whole genome shotgun (WGS) entry which is preliminary data.</text>
</comment>
<sequence length="150" mass="15323">MAAALHLFLLAAACASSGIATVAAQNINPNDATTCATPIRSLYASHPECAQSCLGCNASNETFEHNCDVDSTCCGGPIAQAMIPLVYACVRAACPKAEDAQASWEEFLGNCARRGTVVEDGVTPGGGTVAVKDGGDVPCKDGCDPDGKQW</sequence>
<evidence type="ECO:0000313" key="3">
    <source>
        <dbReference type="Proteomes" id="UP001172155"/>
    </source>
</evidence>
<dbReference type="EMBL" id="JAUKUD010000007">
    <property type="protein sequence ID" value="KAK0738648.1"/>
    <property type="molecule type" value="Genomic_DNA"/>
</dbReference>
<feature type="signal peptide" evidence="1">
    <location>
        <begin position="1"/>
        <end position="24"/>
    </location>
</feature>
<proteinExistence type="predicted"/>
<evidence type="ECO:0000256" key="1">
    <source>
        <dbReference type="SAM" id="SignalP"/>
    </source>
</evidence>
<dbReference type="Proteomes" id="UP001172155">
    <property type="component" value="Unassembled WGS sequence"/>
</dbReference>
<feature type="chain" id="PRO_5041363036" description="Extracellular membrane protein CFEM domain-containing protein" evidence="1">
    <location>
        <begin position="25"/>
        <end position="150"/>
    </location>
</feature>
<gene>
    <name evidence="2" type="ORF">B0T18DRAFT_450572</name>
</gene>
<organism evidence="2 3">
    <name type="scientific">Schizothecium vesticola</name>
    <dbReference type="NCBI Taxonomy" id="314040"/>
    <lineage>
        <taxon>Eukaryota</taxon>
        <taxon>Fungi</taxon>
        <taxon>Dikarya</taxon>
        <taxon>Ascomycota</taxon>
        <taxon>Pezizomycotina</taxon>
        <taxon>Sordariomycetes</taxon>
        <taxon>Sordariomycetidae</taxon>
        <taxon>Sordariales</taxon>
        <taxon>Schizotheciaceae</taxon>
        <taxon>Schizothecium</taxon>
    </lineage>
</organism>
<protein>
    <recommendedName>
        <fullName evidence="4">Extracellular membrane protein CFEM domain-containing protein</fullName>
    </recommendedName>
</protein>
<evidence type="ECO:0008006" key="4">
    <source>
        <dbReference type="Google" id="ProtNLM"/>
    </source>
</evidence>
<keyword evidence="1" id="KW-0732">Signal</keyword>
<reference evidence="2" key="1">
    <citation type="submission" date="2023-06" db="EMBL/GenBank/DDBJ databases">
        <title>Genome-scale phylogeny and comparative genomics of the fungal order Sordariales.</title>
        <authorList>
            <consortium name="Lawrence Berkeley National Laboratory"/>
            <person name="Hensen N."/>
            <person name="Bonometti L."/>
            <person name="Westerberg I."/>
            <person name="Brannstrom I.O."/>
            <person name="Guillou S."/>
            <person name="Cros-Aarteil S."/>
            <person name="Calhoun S."/>
            <person name="Haridas S."/>
            <person name="Kuo A."/>
            <person name="Mondo S."/>
            <person name="Pangilinan J."/>
            <person name="Riley R."/>
            <person name="LaButti K."/>
            <person name="Andreopoulos B."/>
            <person name="Lipzen A."/>
            <person name="Chen C."/>
            <person name="Yanf M."/>
            <person name="Daum C."/>
            <person name="Ng V."/>
            <person name="Clum A."/>
            <person name="Steindorff A."/>
            <person name="Ohm R."/>
            <person name="Martin F."/>
            <person name="Silar P."/>
            <person name="Natvig D."/>
            <person name="Lalanne C."/>
            <person name="Gautier V."/>
            <person name="Ament-velasquez S.L."/>
            <person name="Kruys A."/>
            <person name="Hutchinson M.I."/>
            <person name="Powell A.J."/>
            <person name="Barry K."/>
            <person name="Miller A.N."/>
            <person name="Grigoriev I.V."/>
            <person name="Debuchy R."/>
            <person name="Gladieux P."/>
            <person name="Thoren M.H."/>
            <person name="Johannesson H."/>
        </authorList>
    </citation>
    <scope>NUCLEOTIDE SEQUENCE</scope>
    <source>
        <strain evidence="2">SMH3187-1</strain>
    </source>
</reference>
<name>A0AA40EIK7_9PEZI</name>
<keyword evidence="3" id="KW-1185">Reference proteome</keyword>
<accession>A0AA40EIK7</accession>
<dbReference type="AlphaFoldDB" id="A0AA40EIK7"/>